<gene>
    <name evidence="8" type="primary">LOC113797049</name>
</gene>
<dbReference type="GO" id="GO:0005737">
    <property type="term" value="C:cytoplasm"/>
    <property type="evidence" value="ECO:0007669"/>
    <property type="project" value="TreeGrafter"/>
</dbReference>
<feature type="region of interest" description="Disordered" evidence="5">
    <location>
        <begin position="645"/>
        <end position="684"/>
    </location>
</feature>
<dbReference type="Proteomes" id="UP000515146">
    <property type="component" value="Unplaced"/>
</dbReference>
<dbReference type="FunCoup" id="A0A6P6YEI3">
    <property type="interactions" value="378"/>
</dbReference>
<dbReference type="OMA" id="NIPFFEH"/>
<dbReference type="Pfam" id="PF12937">
    <property type="entry name" value="F-box-like"/>
    <property type="match status" value="1"/>
</dbReference>
<feature type="region of interest" description="Disordered" evidence="5">
    <location>
        <begin position="561"/>
        <end position="586"/>
    </location>
</feature>
<dbReference type="KEGG" id="dpte:113797049"/>
<comment type="subcellular location">
    <subcellularLocation>
        <location evidence="1">Nucleus</location>
    </subcellularLocation>
</comment>
<dbReference type="InterPro" id="IPR040394">
    <property type="entry name" value="FBX25/32"/>
</dbReference>
<reference evidence="8" key="1">
    <citation type="submission" date="2025-08" db="UniProtKB">
        <authorList>
            <consortium name="RefSeq"/>
        </authorList>
    </citation>
    <scope>IDENTIFICATION</scope>
    <source>
        <strain evidence="8">Airmid</strain>
    </source>
</reference>
<dbReference type="GO" id="GO:0019005">
    <property type="term" value="C:SCF ubiquitin ligase complex"/>
    <property type="evidence" value="ECO:0007669"/>
    <property type="project" value="TreeGrafter"/>
</dbReference>
<keyword evidence="3" id="KW-0833">Ubl conjugation pathway</keyword>
<evidence type="ECO:0000259" key="6">
    <source>
        <dbReference type="PROSITE" id="PS50181"/>
    </source>
</evidence>
<dbReference type="SMART" id="SM00256">
    <property type="entry name" value="FBOX"/>
    <property type="match status" value="1"/>
</dbReference>
<feature type="region of interest" description="Disordered" evidence="5">
    <location>
        <begin position="137"/>
        <end position="203"/>
    </location>
</feature>
<evidence type="ECO:0000313" key="7">
    <source>
        <dbReference type="Proteomes" id="UP000515146"/>
    </source>
</evidence>
<evidence type="ECO:0000313" key="8">
    <source>
        <dbReference type="RefSeq" id="XP_027203164.1"/>
    </source>
</evidence>
<keyword evidence="4" id="KW-0539">Nucleus</keyword>
<dbReference type="Gene3D" id="1.20.1280.50">
    <property type="match status" value="1"/>
</dbReference>
<dbReference type="OrthoDB" id="9991467at2759"/>
<dbReference type="PANTHER" id="PTHR13123:SF7">
    <property type="entry name" value="LD30288P"/>
    <property type="match status" value="1"/>
</dbReference>
<proteinExistence type="predicted"/>
<dbReference type="PROSITE" id="PS50181">
    <property type="entry name" value="FBOX"/>
    <property type="match status" value="1"/>
</dbReference>
<protein>
    <submittedName>
        <fullName evidence="8">Uncharacterized protein LOC113797049 isoform X1</fullName>
    </submittedName>
</protein>
<dbReference type="CDD" id="cd09917">
    <property type="entry name" value="F-box_SF"/>
    <property type="match status" value="1"/>
</dbReference>
<evidence type="ECO:0000256" key="4">
    <source>
        <dbReference type="ARBA" id="ARBA00023242"/>
    </source>
</evidence>
<dbReference type="SUPFAM" id="SSF81383">
    <property type="entry name" value="F-box domain"/>
    <property type="match status" value="1"/>
</dbReference>
<dbReference type="RefSeq" id="XP_027203164.1">
    <property type="nucleotide sequence ID" value="XM_027347363.1"/>
</dbReference>
<feature type="region of interest" description="Disordered" evidence="5">
    <location>
        <begin position="48"/>
        <end position="120"/>
    </location>
</feature>
<feature type="compositionally biased region" description="Basic and acidic residues" evidence="5">
    <location>
        <begin position="50"/>
        <end position="66"/>
    </location>
</feature>
<dbReference type="PANTHER" id="PTHR13123">
    <property type="entry name" value="LD30288P"/>
    <property type="match status" value="1"/>
</dbReference>
<accession>A0A6P6YEI3</accession>
<organism evidence="7 8">
    <name type="scientific">Dermatophagoides pteronyssinus</name>
    <name type="common">European house dust mite</name>
    <dbReference type="NCBI Taxonomy" id="6956"/>
    <lineage>
        <taxon>Eukaryota</taxon>
        <taxon>Metazoa</taxon>
        <taxon>Ecdysozoa</taxon>
        <taxon>Arthropoda</taxon>
        <taxon>Chelicerata</taxon>
        <taxon>Arachnida</taxon>
        <taxon>Acari</taxon>
        <taxon>Acariformes</taxon>
        <taxon>Sarcoptiformes</taxon>
        <taxon>Astigmata</taxon>
        <taxon>Psoroptidia</taxon>
        <taxon>Analgoidea</taxon>
        <taxon>Pyroglyphidae</taxon>
        <taxon>Dermatophagoidinae</taxon>
        <taxon>Dermatophagoides</taxon>
    </lineage>
</organism>
<feature type="domain" description="F-box" evidence="6">
    <location>
        <begin position="384"/>
        <end position="432"/>
    </location>
</feature>
<feature type="compositionally biased region" description="Low complexity" evidence="5">
    <location>
        <begin position="99"/>
        <end position="116"/>
    </location>
</feature>
<evidence type="ECO:0000256" key="2">
    <source>
        <dbReference type="ARBA" id="ARBA00004906"/>
    </source>
</evidence>
<sequence length="699" mass="80661">MPFIGQDWRSPGEVWIKTIEGWEPMKLLRKSHFVRHVVYQQQQQQLREQQLQRHEQQQQHYHHMDDCLPSSSSVSPSPNFDVDDHQTVDVELSPPPPKSSSSLSSSLDSNQSLQTDSDSENESILIGLNDNNNVIVVGGGDNHHLNHHRSSDPVPVPGKRDRHESGDSLTLATTTTTTTSSSSCCGSSSSLSNDSISEQQQNADDNSGFTIADIIQRLQRSSSQPIPMDILKESSEQIEIYYQQPYYRITMNPTREVQGSNIISDAFYRLDFCNAIRDIRRFAYVSKLLHLLITQNLTSLSGNATKALFWMLEEIAKQVASNKQNIHVIRELLIELREIVDKYLCWGRPLGSTSLWEQHLRTMERICEMTDAIEITPPKPGDGKPSWSELPEELIREILLRLSDYKDLKRSAQACQRMNSLLNEEQHIWKQLVKYHFTKDQLRWSLRMISIDFNNQFEQINTNKTTNDKQKSTKMNINIEIDQNSDPIIDQNDDNDQKIIIDWERLFHLLRKKFGLKEEYADCLFLCRYCRCLFWKSKNHPCILENPDLTRQVLVTSPLTGFKSTHHNHHSTKYPSSSNNSQQQQPLAAILRSRSLAFNHANNSLNQRPPMIPPNVQQQQQNQLPNEPVIVQNLPFFEHPLVIQRQRQRNDQDQDQNQPNANEQNATAPTNRQQPQTTFQKAPLHVPITPQAFLKFFSL</sequence>
<evidence type="ECO:0000256" key="3">
    <source>
        <dbReference type="ARBA" id="ARBA00022786"/>
    </source>
</evidence>
<keyword evidence="7" id="KW-1185">Reference proteome</keyword>
<comment type="pathway">
    <text evidence="2">Protein modification; protein ubiquitination.</text>
</comment>
<dbReference type="InterPro" id="IPR036047">
    <property type="entry name" value="F-box-like_dom_sf"/>
</dbReference>
<dbReference type="InParanoid" id="A0A6P6YEI3"/>
<feature type="region of interest" description="Disordered" evidence="5">
    <location>
        <begin position="602"/>
        <end position="622"/>
    </location>
</feature>
<feature type="compositionally biased region" description="Low complexity" evidence="5">
    <location>
        <begin position="167"/>
        <end position="197"/>
    </location>
</feature>
<dbReference type="GO" id="GO:0005634">
    <property type="term" value="C:nucleus"/>
    <property type="evidence" value="ECO:0007669"/>
    <property type="project" value="UniProtKB-SubCell"/>
</dbReference>
<name>A0A6P6YEI3_DERPT</name>
<feature type="compositionally biased region" description="Low complexity" evidence="5">
    <location>
        <begin position="576"/>
        <end position="585"/>
    </location>
</feature>
<evidence type="ECO:0000256" key="1">
    <source>
        <dbReference type="ARBA" id="ARBA00004123"/>
    </source>
</evidence>
<dbReference type="UniPathway" id="UPA00143"/>
<dbReference type="GO" id="GO:0016567">
    <property type="term" value="P:protein ubiquitination"/>
    <property type="evidence" value="ECO:0007669"/>
    <property type="project" value="UniProtKB-UniPathway"/>
</dbReference>
<evidence type="ECO:0000256" key="5">
    <source>
        <dbReference type="SAM" id="MobiDB-lite"/>
    </source>
</evidence>
<dbReference type="InterPro" id="IPR001810">
    <property type="entry name" value="F-box_dom"/>
</dbReference>
<feature type="compositionally biased region" description="Low complexity" evidence="5">
    <location>
        <begin position="655"/>
        <end position="671"/>
    </location>
</feature>
<feature type="compositionally biased region" description="Low complexity" evidence="5">
    <location>
        <begin position="69"/>
        <end position="78"/>
    </location>
</feature>
<dbReference type="AlphaFoldDB" id="A0A6P6YEI3"/>